<reference evidence="5" key="1">
    <citation type="submission" date="2022-11" db="UniProtKB">
        <authorList>
            <consortium name="WormBaseParasite"/>
        </authorList>
    </citation>
    <scope>IDENTIFICATION</scope>
</reference>
<dbReference type="InterPro" id="IPR002516">
    <property type="entry name" value="Glyco_trans_11"/>
</dbReference>
<keyword evidence="3" id="KW-0472">Membrane</keyword>
<keyword evidence="3" id="KW-0735">Signal-anchor</keyword>
<feature type="transmembrane region" description="Helical" evidence="3">
    <location>
        <begin position="6"/>
        <end position="28"/>
    </location>
</feature>
<dbReference type="WBParaSite" id="ACRNAN_scaffold949.g7970.t1">
    <property type="protein sequence ID" value="ACRNAN_scaffold949.g7970.t1"/>
    <property type="gene ID" value="ACRNAN_scaffold949.g7970"/>
</dbReference>
<comment type="similarity">
    <text evidence="3">Belongs to the glycosyltransferase 11 family.</text>
</comment>
<sequence>MKFIYFYRNVTILVSICLITIFVLLWNINMQDKLMDKDMERENAAKKISKSLVFPRGGDEIIFDQPWELPHPRILKSFQELDANKRYIVSNFSYSPGLGNLMFQYVSLRVLAEKNNAYLILSPSCLLRRAFEYFSHVVFIEPAIVDQFLRKNSNRTYLFNECCKDLNDLHLFTYHNIEIVNGYFQTFLNFHPDHEKLIKAELKFLPEVRSSAEQILEEAKFARLRNESYVEFDENDEQNDAVLNIPTGIDENYIFIGVHVRHGLDVTFHSRNLNHGHLAAPTDYYLRAIEYFRRKFSEKKLIVMVASDAMSWAKNILKRIQNEVSIFYIESGYREIDFATLSLCNHTIISTGTYSWWAGYLSGGEVVYYKGWPKTGSTMAKMIDKDKYFLSNWIGL</sequence>
<protein>
    <recommendedName>
        <fullName evidence="3">L-Fucosyltransferase</fullName>
        <ecNumber evidence="3">2.4.1.-</ecNumber>
    </recommendedName>
</protein>
<organism evidence="4 5">
    <name type="scientific">Acrobeloides nanus</name>
    <dbReference type="NCBI Taxonomy" id="290746"/>
    <lineage>
        <taxon>Eukaryota</taxon>
        <taxon>Metazoa</taxon>
        <taxon>Ecdysozoa</taxon>
        <taxon>Nematoda</taxon>
        <taxon>Chromadorea</taxon>
        <taxon>Rhabditida</taxon>
        <taxon>Tylenchina</taxon>
        <taxon>Cephalobomorpha</taxon>
        <taxon>Cephaloboidea</taxon>
        <taxon>Cephalobidae</taxon>
        <taxon>Acrobeloides</taxon>
    </lineage>
</organism>
<dbReference type="CDD" id="cd11301">
    <property type="entry name" value="Fut1_Fut2_like"/>
    <property type="match status" value="1"/>
</dbReference>
<evidence type="ECO:0000313" key="5">
    <source>
        <dbReference type="WBParaSite" id="ACRNAN_scaffold949.g7970.t1"/>
    </source>
</evidence>
<proteinExistence type="inferred from homology"/>
<keyword evidence="3" id="KW-1133">Transmembrane helix</keyword>
<dbReference type="GO" id="GO:0032580">
    <property type="term" value="C:Golgi cisterna membrane"/>
    <property type="evidence" value="ECO:0007669"/>
    <property type="project" value="UniProtKB-SubCell"/>
</dbReference>
<dbReference type="AlphaFoldDB" id="A0A914EME6"/>
<keyword evidence="1 3" id="KW-0328">Glycosyltransferase</keyword>
<evidence type="ECO:0000256" key="1">
    <source>
        <dbReference type="ARBA" id="ARBA00022676"/>
    </source>
</evidence>
<dbReference type="Pfam" id="PF01531">
    <property type="entry name" value="Glyco_transf_11"/>
    <property type="match status" value="1"/>
</dbReference>
<comment type="subcellular location">
    <subcellularLocation>
        <location evidence="3">Golgi apparatus</location>
        <location evidence="3">Golgi stack membrane</location>
        <topology evidence="3">Single-pass type II membrane protein</topology>
    </subcellularLocation>
</comment>
<dbReference type="PANTHER" id="PTHR11927">
    <property type="entry name" value="GALACTOSIDE 2-L-FUCOSYLTRANSFERASE"/>
    <property type="match status" value="1"/>
</dbReference>
<evidence type="ECO:0000256" key="2">
    <source>
        <dbReference type="ARBA" id="ARBA00022679"/>
    </source>
</evidence>
<keyword evidence="3" id="KW-0333">Golgi apparatus</keyword>
<keyword evidence="3" id="KW-0812">Transmembrane</keyword>
<comment type="pathway">
    <text evidence="3">Protein modification; protein glycosylation.</text>
</comment>
<name>A0A914EME6_9BILA</name>
<keyword evidence="3" id="KW-0325">Glycoprotein</keyword>
<accession>A0A914EME6</accession>
<keyword evidence="4" id="KW-1185">Reference proteome</keyword>
<dbReference type="GO" id="GO:0008107">
    <property type="term" value="F:galactoside 2-alpha-L-fucosyltransferase activity"/>
    <property type="evidence" value="ECO:0007669"/>
    <property type="project" value="InterPro"/>
</dbReference>
<evidence type="ECO:0000313" key="4">
    <source>
        <dbReference type="Proteomes" id="UP000887540"/>
    </source>
</evidence>
<dbReference type="EC" id="2.4.1.-" evidence="3"/>
<evidence type="ECO:0000256" key="3">
    <source>
        <dbReference type="RuleBase" id="RU363129"/>
    </source>
</evidence>
<dbReference type="Proteomes" id="UP000887540">
    <property type="component" value="Unplaced"/>
</dbReference>
<dbReference type="GO" id="GO:0005975">
    <property type="term" value="P:carbohydrate metabolic process"/>
    <property type="evidence" value="ECO:0007669"/>
    <property type="project" value="InterPro"/>
</dbReference>
<keyword evidence="2 3" id="KW-0808">Transferase</keyword>
<dbReference type="PANTHER" id="PTHR11927:SF9">
    <property type="entry name" value="L-FUCOSYLTRANSFERASE"/>
    <property type="match status" value="1"/>
</dbReference>